<organism evidence="1 2">
    <name type="scientific">Stephanodiscus triporus</name>
    <dbReference type="NCBI Taxonomy" id="2934178"/>
    <lineage>
        <taxon>Eukaryota</taxon>
        <taxon>Sar</taxon>
        <taxon>Stramenopiles</taxon>
        <taxon>Ochrophyta</taxon>
        <taxon>Bacillariophyta</taxon>
        <taxon>Coscinodiscophyceae</taxon>
        <taxon>Thalassiosirophycidae</taxon>
        <taxon>Stephanodiscales</taxon>
        <taxon>Stephanodiscaceae</taxon>
        <taxon>Stephanodiscus</taxon>
    </lineage>
</organism>
<evidence type="ECO:0000313" key="2">
    <source>
        <dbReference type="Proteomes" id="UP001530315"/>
    </source>
</evidence>
<dbReference type="Proteomes" id="UP001530315">
    <property type="component" value="Unassembled WGS sequence"/>
</dbReference>
<protein>
    <submittedName>
        <fullName evidence="1">Uncharacterized protein</fullName>
    </submittedName>
</protein>
<dbReference type="AlphaFoldDB" id="A0ABD3MUL0"/>
<name>A0ABD3MUL0_9STRA</name>
<keyword evidence="2" id="KW-1185">Reference proteome</keyword>
<comment type="caution">
    <text evidence="1">The sequence shown here is derived from an EMBL/GenBank/DDBJ whole genome shotgun (WGS) entry which is preliminary data.</text>
</comment>
<accession>A0ABD3MUL0</accession>
<evidence type="ECO:0000313" key="1">
    <source>
        <dbReference type="EMBL" id="KAL3767613.1"/>
    </source>
</evidence>
<dbReference type="EMBL" id="JALLAZ020001700">
    <property type="protein sequence ID" value="KAL3767613.1"/>
    <property type="molecule type" value="Genomic_DNA"/>
</dbReference>
<proteinExistence type="predicted"/>
<sequence length="134" mass="14454">MNDGGSLNDDGFASRQGAACRAVGRAIRESGARLKLKGIWWSSPSSRNGNVAFLGDDNHVDGATTQESYSNENGSYGTVAQLESMVRDYCGSVEGTIGRQQIKIDELLAFCDHLEKEVAGMPLQEGSLEGRRRV</sequence>
<reference evidence="1 2" key="1">
    <citation type="submission" date="2024-10" db="EMBL/GenBank/DDBJ databases">
        <title>Updated reference genomes for cyclostephanoid diatoms.</title>
        <authorList>
            <person name="Roberts W.R."/>
            <person name="Alverson A.J."/>
        </authorList>
    </citation>
    <scope>NUCLEOTIDE SEQUENCE [LARGE SCALE GENOMIC DNA]</scope>
    <source>
        <strain evidence="1 2">AJA276-08</strain>
    </source>
</reference>
<gene>
    <name evidence="1" type="ORF">ACHAW5_004054</name>
</gene>